<evidence type="ECO:0000313" key="4">
    <source>
        <dbReference type="Proteomes" id="UP000070121"/>
    </source>
</evidence>
<dbReference type="AlphaFoldDB" id="A0A135SK50"/>
<evidence type="ECO:0000256" key="1">
    <source>
        <dbReference type="SAM" id="MobiDB-lite"/>
    </source>
</evidence>
<accession>A0A135SK50</accession>
<feature type="compositionally biased region" description="Basic residues" evidence="1">
    <location>
        <begin position="186"/>
        <end position="206"/>
    </location>
</feature>
<dbReference type="InterPro" id="IPR046539">
    <property type="entry name" value="DUF6604"/>
</dbReference>
<feature type="compositionally biased region" description="Basic and acidic residues" evidence="1">
    <location>
        <begin position="956"/>
        <end position="972"/>
    </location>
</feature>
<dbReference type="PANTHER" id="PTHR38795">
    <property type="entry name" value="DUF6604 DOMAIN-CONTAINING PROTEIN"/>
    <property type="match status" value="1"/>
</dbReference>
<name>A0A135SK50_9PEZI</name>
<gene>
    <name evidence="3" type="ORF">CSAL01_02678</name>
</gene>
<feature type="domain" description="DUF6604" evidence="2">
    <location>
        <begin position="10"/>
        <end position="287"/>
    </location>
</feature>
<dbReference type="InterPro" id="IPR016864">
    <property type="entry name" value="UCP028035"/>
</dbReference>
<reference evidence="3 4" key="1">
    <citation type="submission" date="2014-02" db="EMBL/GenBank/DDBJ databases">
        <title>The genome sequence of Colletotrichum salicis CBS 607.94.</title>
        <authorList>
            <person name="Baroncelli R."/>
            <person name="Thon M.R."/>
        </authorList>
    </citation>
    <scope>NUCLEOTIDE SEQUENCE [LARGE SCALE GENOMIC DNA]</scope>
    <source>
        <strain evidence="3 4">CBS 607.94</strain>
    </source>
</reference>
<dbReference type="PIRSF" id="PIRSF028035">
    <property type="entry name" value="UCP028035"/>
    <property type="match status" value="1"/>
</dbReference>
<dbReference type="STRING" id="1209931.A0A135SK50"/>
<dbReference type="Pfam" id="PF20253">
    <property type="entry name" value="DUF6604"/>
    <property type="match status" value="1"/>
</dbReference>
<comment type="caution">
    <text evidence="3">The sequence shown here is derived from an EMBL/GenBank/DDBJ whole genome shotgun (WGS) entry which is preliminary data.</text>
</comment>
<dbReference type="EMBL" id="JFFI01002361">
    <property type="protein sequence ID" value="KXH36308.1"/>
    <property type="molecule type" value="Genomic_DNA"/>
</dbReference>
<protein>
    <recommendedName>
        <fullName evidence="2">DUF6604 domain-containing protein</fullName>
    </recommendedName>
</protein>
<organism evidence="3 4">
    <name type="scientific">Colletotrichum salicis</name>
    <dbReference type="NCBI Taxonomy" id="1209931"/>
    <lineage>
        <taxon>Eukaryota</taxon>
        <taxon>Fungi</taxon>
        <taxon>Dikarya</taxon>
        <taxon>Ascomycota</taxon>
        <taxon>Pezizomycotina</taxon>
        <taxon>Sordariomycetes</taxon>
        <taxon>Hypocreomycetidae</taxon>
        <taxon>Glomerellales</taxon>
        <taxon>Glomerellaceae</taxon>
        <taxon>Colletotrichum</taxon>
        <taxon>Colletotrichum acutatum species complex</taxon>
    </lineage>
</organism>
<feature type="region of interest" description="Disordered" evidence="1">
    <location>
        <begin position="956"/>
        <end position="976"/>
    </location>
</feature>
<evidence type="ECO:0000259" key="2">
    <source>
        <dbReference type="Pfam" id="PF20253"/>
    </source>
</evidence>
<proteinExistence type="predicted"/>
<keyword evidence="4" id="KW-1185">Reference proteome</keyword>
<dbReference type="OrthoDB" id="5339038at2759"/>
<sequence>MAIPNIFVVYKRDARHLAYWLIHASNFIIKTRKRDDGAWEPPVEFNTIGQIHVDNLPSVAKFVKKHMRAIPPTIFRLFRSVIDARAEHLAFLRRIVTEEDPQYGKDIKIHDTFVQLVTEAFVALGGDAWIETAQPRGEKSRSNTSNITPEKLADAIQFSALDLQNLSLESSNEYSNDASPVPLRGSQRRAQAKSGRGGKGKKKAKKAPGALLNQVPVENYSIVEADGIGEAESFMAACAIVKECIILRNYLQNVWCETAYCGLHGAIAGTLSKVAIKMVQDTELDVFGEIPELQSYETIMAAIIRGNLETAQGTFIKALAELSPTRQYDGAKTVSVDLKEYIQLGTYRDLVDFIEDYQQSQNGKPTKKMLAKIKDWDPTFDLRNATKKQRLKWRHSYTINWLYDLVNSYTGPKRLYDRGDEEWERREDFPDSPLTGSEPVLGLGDFACFVTALAIQQPGTDVLRYIMPRHVFQLQCIVDAFTVSCGWTNSTRRGHVLGPRCLDTLGPMKGIDGFLGRRQMGNSNEERNGNGKENGGTKLFIGDIELHIGDNKKDDDNHNNDDQKLRVSNGLLRSANLLANCYGVENRHVHRRTMMEFLKVVCREFDFLGQSVPMDGNILPISRFDHTGPNGLWRYSPFLCGVGLMEGLERVYRTSMLVWDNLEEPMAMIHLHNMLVQLKYIKQPLAHYEALQDMFRDSFFHGGQAPQSNFSEAFLRRGELLWGAGRAKQKPALPASAGYHRAIDVSRNLAFNTKSHLLLYREAEWNIEWIPDNELNPRTRLALLRASQLVTNPPLTRMTKDQKNLLDRVKKALGVDDQELLSRMKALLRESDQAQSQQSGTGLNGMPIQVVSRECLEPTRVQILDLVKADLHDDIDGNRSYSTFNYILLYVNMIETFDKIEYELGRAQDSDCQGILELKTRLRMVDGLMRKERERKSIKIVAKVLESQRELPYRYPRNERPAETLPRGRDASDIDGTEMLCPVM</sequence>
<dbReference type="PANTHER" id="PTHR38795:SF1">
    <property type="entry name" value="DUF6604 DOMAIN-CONTAINING PROTEIN"/>
    <property type="match status" value="1"/>
</dbReference>
<feature type="region of interest" description="Disordered" evidence="1">
    <location>
        <begin position="172"/>
        <end position="207"/>
    </location>
</feature>
<evidence type="ECO:0000313" key="3">
    <source>
        <dbReference type="EMBL" id="KXH36308.1"/>
    </source>
</evidence>
<dbReference type="Proteomes" id="UP000070121">
    <property type="component" value="Unassembled WGS sequence"/>
</dbReference>